<evidence type="ECO:0000313" key="3">
    <source>
        <dbReference type="Proteomes" id="UP000240987"/>
    </source>
</evidence>
<dbReference type="AlphaFoldDB" id="A0A2T3JIY3"/>
<dbReference type="OrthoDB" id="9799601at2"/>
<dbReference type="Pfam" id="PF00583">
    <property type="entry name" value="Acetyltransf_1"/>
    <property type="match status" value="1"/>
</dbReference>
<sequence length="142" mass="16159">MEVHIAKTQQELERAATVLVQLRPAFNIASLCEQIIQQQKQGYQVAYVELDGRVVCVAGFTVNLKLAWGKSIYVDDLVTDSDTRSVGAGKHMIEWLKMYAKNEGCREIHLDSGVQRYGAHRFYLREGFNITSHHFMLNNVSD</sequence>
<proteinExistence type="predicted"/>
<dbReference type="CDD" id="cd04301">
    <property type="entry name" value="NAT_SF"/>
    <property type="match status" value="1"/>
</dbReference>
<evidence type="ECO:0000259" key="1">
    <source>
        <dbReference type="PROSITE" id="PS51186"/>
    </source>
</evidence>
<dbReference type="GO" id="GO:0016747">
    <property type="term" value="F:acyltransferase activity, transferring groups other than amino-acyl groups"/>
    <property type="evidence" value="ECO:0007669"/>
    <property type="project" value="InterPro"/>
</dbReference>
<dbReference type="RefSeq" id="WP_006228723.1">
    <property type="nucleotide sequence ID" value="NZ_PYMJ01000008.1"/>
</dbReference>
<keyword evidence="2" id="KW-0808">Transferase</keyword>
<dbReference type="Proteomes" id="UP000240987">
    <property type="component" value="Unassembled WGS sequence"/>
</dbReference>
<name>A0A2T3JIY3_9GAMM</name>
<dbReference type="InterPro" id="IPR000182">
    <property type="entry name" value="GNAT_dom"/>
</dbReference>
<comment type="caution">
    <text evidence="2">The sequence shown here is derived from an EMBL/GenBank/DDBJ whole genome shotgun (WGS) entry which is preliminary data.</text>
</comment>
<evidence type="ECO:0000313" key="2">
    <source>
        <dbReference type="EMBL" id="PSU48950.1"/>
    </source>
</evidence>
<dbReference type="PROSITE" id="PS51186">
    <property type="entry name" value="GNAT"/>
    <property type="match status" value="1"/>
</dbReference>
<dbReference type="InterPro" id="IPR016181">
    <property type="entry name" value="Acyl_CoA_acyltransferase"/>
</dbReference>
<feature type="domain" description="N-acetyltransferase" evidence="1">
    <location>
        <begin position="1"/>
        <end position="142"/>
    </location>
</feature>
<protein>
    <submittedName>
        <fullName evidence="2">GNAT family N-acetyltransferase</fullName>
    </submittedName>
</protein>
<dbReference type="EMBL" id="PYMJ01000008">
    <property type="protein sequence ID" value="PSU48950.1"/>
    <property type="molecule type" value="Genomic_DNA"/>
</dbReference>
<organism evidence="2 3">
    <name type="scientific">Photobacterium frigidiphilum</name>
    <dbReference type="NCBI Taxonomy" id="264736"/>
    <lineage>
        <taxon>Bacteria</taxon>
        <taxon>Pseudomonadati</taxon>
        <taxon>Pseudomonadota</taxon>
        <taxon>Gammaproteobacteria</taxon>
        <taxon>Vibrionales</taxon>
        <taxon>Vibrionaceae</taxon>
        <taxon>Photobacterium</taxon>
    </lineage>
</organism>
<accession>A0A2T3JIY3</accession>
<gene>
    <name evidence="2" type="ORF">C9J12_10670</name>
</gene>
<dbReference type="Gene3D" id="3.40.630.30">
    <property type="match status" value="1"/>
</dbReference>
<dbReference type="SUPFAM" id="SSF55729">
    <property type="entry name" value="Acyl-CoA N-acyltransferases (Nat)"/>
    <property type="match status" value="1"/>
</dbReference>
<keyword evidence="3" id="KW-1185">Reference proteome</keyword>
<reference evidence="2 3" key="1">
    <citation type="submission" date="2018-01" db="EMBL/GenBank/DDBJ databases">
        <title>Whole genome sequencing of Histamine producing bacteria.</title>
        <authorList>
            <person name="Butler K."/>
        </authorList>
    </citation>
    <scope>NUCLEOTIDE SEQUENCE [LARGE SCALE GENOMIC DNA]</scope>
    <source>
        <strain evidence="2 3">JCM 12947</strain>
    </source>
</reference>